<dbReference type="VEuPathDB" id="GiardiaDB:GL50581_3369"/>
<dbReference type="PANTHER" id="PTHR46093:SF3">
    <property type="entry name" value="ACYL-COA-BINDING DOMAIN-CONTAINING PROTEIN 4"/>
    <property type="match status" value="1"/>
</dbReference>
<evidence type="ECO:0000256" key="2">
    <source>
        <dbReference type="ARBA" id="ARBA00022737"/>
    </source>
</evidence>
<dbReference type="PANTHER" id="PTHR46093">
    <property type="entry name" value="ACYL-COA-BINDING DOMAIN-CONTAINING PROTEIN 5"/>
    <property type="match status" value="1"/>
</dbReference>
<sequence length="286" mass="32698">MYYPRNSLIKLVGLTRKINMTPNYSDPTLRYTIKDDTIIEETLRECSDFKTAEYVQTKSIPLGKILPREKWLWTDERSHVSASIARIGQLLVIFGMHCTGGQSCCGQEDTNVTIIFNMVDNTSRVTISAEVPPRVGQTVTRIGDLLVLHGGEHCSCHRAKFPENICQYEVPLVDKYNDTYTLDVDECRWKKLTTHNPPPPSSGHEARELGTSQLLIWGADLSAPYVLDLVSLEWSPKPMMSQAFKSSIRSIQSTDYLHKDSLDECKNEGLRYREQMQTKRRQRKLI</sequence>
<dbReference type="VEuPathDB" id="GiardiaDB:QR46_3591"/>
<dbReference type="AlphaFoldDB" id="V6TPQ4"/>
<dbReference type="Gene3D" id="2.120.10.80">
    <property type="entry name" value="Kelch-type beta propeller"/>
    <property type="match status" value="1"/>
</dbReference>
<reference evidence="4" key="1">
    <citation type="submission" date="2012-02" db="EMBL/GenBank/DDBJ databases">
        <title>Genome sequencing of Giardia lamblia Genotypes A2 and B isolates (DH and GS) and comparative analysis with the genomes of Genotypes A1 and E (WB and Pig).</title>
        <authorList>
            <person name="Adam R."/>
            <person name="Dahlstrom E."/>
            <person name="Martens C."/>
            <person name="Bruno D."/>
            <person name="Barbian K."/>
            <person name="Porcella S.F."/>
            <person name="Nash T."/>
        </authorList>
    </citation>
    <scope>NUCLEOTIDE SEQUENCE</scope>
    <source>
        <strain evidence="4">DH</strain>
    </source>
</reference>
<dbReference type="Proteomes" id="UP000018320">
    <property type="component" value="Unassembled WGS sequence"/>
</dbReference>
<dbReference type="EMBL" id="AHGT01000007">
    <property type="protein sequence ID" value="ESU39005.1"/>
    <property type="molecule type" value="Genomic_DNA"/>
</dbReference>
<proteinExistence type="predicted"/>
<reference evidence="3 4" key="2">
    <citation type="journal article" date="2013" name="Genome Biol. Evol.">
        <title>Genome sequencing of Giardia lamblia genotypes A2 and B isolates (DH and GS) and comparative analysis with the genomes of genotypes A1 and E (WB and Pig).</title>
        <authorList>
            <person name="Adam R.D."/>
            <person name="Dahlstrom E.W."/>
            <person name="Martens C.A."/>
            <person name="Bruno D.P."/>
            <person name="Barbian K.D."/>
            <person name="Ricklefs S.M."/>
            <person name="Hernandez M.M."/>
            <person name="Narla N.P."/>
            <person name="Patel R.B."/>
            <person name="Porcella S.F."/>
            <person name="Nash T.E."/>
        </authorList>
    </citation>
    <scope>NUCLEOTIDE SEQUENCE [LARGE SCALE GENOMIC DNA]</scope>
    <source>
        <strain evidence="3 4">DH</strain>
    </source>
</reference>
<keyword evidence="2" id="KW-0677">Repeat</keyword>
<evidence type="ECO:0000313" key="3">
    <source>
        <dbReference type="EMBL" id="ESU39005.1"/>
    </source>
</evidence>
<keyword evidence="1" id="KW-0880">Kelch repeat</keyword>
<accession>V6TPQ4</accession>
<dbReference type="SUPFAM" id="SSF50965">
    <property type="entry name" value="Galactose oxidase, central domain"/>
    <property type="match status" value="1"/>
</dbReference>
<protein>
    <submittedName>
        <fullName evidence="3">Uncharacterized protein</fullName>
    </submittedName>
</protein>
<name>V6TPQ4_GIAIN</name>
<dbReference type="InterPro" id="IPR011043">
    <property type="entry name" value="Gal_Oxase/kelch_b-propeller"/>
</dbReference>
<dbReference type="VEuPathDB" id="GiardiaDB:GL50803_0014668"/>
<dbReference type="InterPro" id="IPR015915">
    <property type="entry name" value="Kelch-typ_b-propeller"/>
</dbReference>
<comment type="caution">
    <text evidence="3">The sequence shown here is derived from an EMBL/GenBank/DDBJ whole genome shotgun (WGS) entry which is preliminary data.</text>
</comment>
<dbReference type="VEuPathDB" id="GiardiaDB:DHA2_152370"/>
<organism evidence="3 4">
    <name type="scientific">Giardia intestinalis</name>
    <name type="common">Giardia lamblia</name>
    <dbReference type="NCBI Taxonomy" id="5741"/>
    <lineage>
        <taxon>Eukaryota</taxon>
        <taxon>Metamonada</taxon>
        <taxon>Diplomonadida</taxon>
        <taxon>Hexamitidae</taxon>
        <taxon>Giardiinae</taxon>
        <taxon>Giardia</taxon>
    </lineage>
</organism>
<gene>
    <name evidence="3" type="ORF">DHA2_152370</name>
</gene>
<evidence type="ECO:0000313" key="4">
    <source>
        <dbReference type="Proteomes" id="UP000018320"/>
    </source>
</evidence>
<evidence type="ECO:0000256" key="1">
    <source>
        <dbReference type="ARBA" id="ARBA00022441"/>
    </source>
</evidence>